<sequence>MSAGSLVSELVDVLNNPDQFMDFTEESSISVYFKVLGIANTLYQILLATELRLRLPLQGHYFTGMATRVLKSSLIVSKRWMDHVRLSIVEDSQVQWRSNIHEQQIDGLVRFADLMDWPYMESLRPQAETVYARLVSGETVSSHIWDWLFGVIIPGKYISFKIMTALVLLTPETKHLEPAPRYDSGLKLEDVSYWRLTTVIGRVFGSSDQVSAAMHWVGPCPTIAFAEGSEPEKDTKLQWLNIKARNVDNAEFFDMDNFGVDDSDLMDCFDTDLKAIQANPELFFSEVENLDNWVVPESIPAFSDKDKKDVMFSTLKLQKAPIARTVKDPKPEDFEYTASVQFTIQGSAVHFTLYTNVCFVCSHPCIGSHRVHKRQLPKLTKIVVLAKDLKKTKHWKGLLYINVQDAPDAEIAARAWCAERGYHALVKHENTCETCLRAEAKSLHIKVVIYR</sequence>
<gene>
    <name evidence="1" type="ORF">EMPS_07803</name>
</gene>
<name>A0A9P3LZ11_9FUNG</name>
<dbReference type="Proteomes" id="UP000827284">
    <property type="component" value="Unassembled WGS sequence"/>
</dbReference>
<dbReference type="PANTHER" id="PTHR42345">
    <property type="entry name" value="TPR_REGION DOMAIN-CONTAINING PROTEIN"/>
    <property type="match status" value="1"/>
</dbReference>
<accession>A0A9P3LZ11</accession>
<proteinExistence type="predicted"/>
<evidence type="ECO:0000313" key="2">
    <source>
        <dbReference type="Proteomes" id="UP000827284"/>
    </source>
</evidence>
<organism evidence="1 2">
    <name type="scientific">Entomortierella parvispora</name>
    <dbReference type="NCBI Taxonomy" id="205924"/>
    <lineage>
        <taxon>Eukaryota</taxon>
        <taxon>Fungi</taxon>
        <taxon>Fungi incertae sedis</taxon>
        <taxon>Mucoromycota</taxon>
        <taxon>Mortierellomycotina</taxon>
        <taxon>Mortierellomycetes</taxon>
        <taxon>Mortierellales</taxon>
        <taxon>Mortierellaceae</taxon>
        <taxon>Entomortierella</taxon>
    </lineage>
</organism>
<keyword evidence="2" id="KW-1185">Reference proteome</keyword>
<dbReference type="EMBL" id="BQFW01000011">
    <property type="protein sequence ID" value="GJJ75445.1"/>
    <property type="molecule type" value="Genomic_DNA"/>
</dbReference>
<comment type="caution">
    <text evidence="1">The sequence shown here is derived from an EMBL/GenBank/DDBJ whole genome shotgun (WGS) entry which is preliminary data.</text>
</comment>
<dbReference type="PANTHER" id="PTHR42345:SF2">
    <property type="entry name" value="HELICASE-LIKE PROTEIN"/>
    <property type="match status" value="1"/>
</dbReference>
<reference evidence="1" key="1">
    <citation type="submission" date="2021-11" db="EMBL/GenBank/DDBJ databases">
        <authorList>
            <person name="Herlambang A."/>
            <person name="Guo Y."/>
            <person name="Takashima Y."/>
            <person name="Nishizawa T."/>
        </authorList>
    </citation>
    <scope>NUCLEOTIDE SEQUENCE</scope>
    <source>
        <strain evidence="1">E1425</strain>
    </source>
</reference>
<protein>
    <submittedName>
        <fullName evidence="1">Uncharacterized protein</fullName>
    </submittedName>
</protein>
<evidence type="ECO:0000313" key="1">
    <source>
        <dbReference type="EMBL" id="GJJ75445.1"/>
    </source>
</evidence>
<dbReference type="OrthoDB" id="2362444at2759"/>
<dbReference type="AlphaFoldDB" id="A0A9P3LZ11"/>
<reference evidence="1" key="2">
    <citation type="journal article" date="2022" name="Microbiol. Resour. Announc.">
        <title>Whole-Genome Sequence of Entomortierella parvispora E1425, a Mucoromycotan Fungus Associated with Burkholderiaceae-Related Endosymbiotic Bacteria.</title>
        <authorList>
            <person name="Herlambang A."/>
            <person name="Guo Y."/>
            <person name="Takashima Y."/>
            <person name="Narisawa K."/>
            <person name="Ohta H."/>
            <person name="Nishizawa T."/>
        </authorList>
    </citation>
    <scope>NUCLEOTIDE SEQUENCE</scope>
    <source>
        <strain evidence="1">E1425</strain>
    </source>
</reference>